<name>A0A9J6H798_HAELO</name>
<dbReference type="AlphaFoldDB" id="A0A9J6H798"/>
<keyword evidence="2" id="KW-1185">Reference proteome</keyword>
<comment type="caution">
    <text evidence="1">The sequence shown here is derived from an EMBL/GenBank/DDBJ whole genome shotgun (WGS) entry which is preliminary data.</text>
</comment>
<sequence length="167" mass="19543">MQVVHGTCDTEITVMYTMSIDVQDFFYTIPHYELMKSVKLYITEYNREVGFIQKYGLSVNSFIEILEFYRKSIFIEWQNEVQKRGMCIGGKVALISNIFLGTVHGTMERNLCGLAKQIFRYIDYFLIIPENGELNEEGLLNLFSDCGLDLQFKYKLPELNELQFLNL</sequence>
<protein>
    <recommendedName>
        <fullName evidence="3">Reverse transcriptase domain-containing protein</fullName>
    </recommendedName>
</protein>
<proteinExistence type="predicted"/>
<evidence type="ECO:0008006" key="3">
    <source>
        <dbReference type="Google" id="ProtNLM"/>
    </source>
</evidence>
<gene>
    <name evidence="1" type="ORF">HPB48_023327</name>
</gene>
<dbReference type="EMBL" id="JABSTR010000296">
    <property type="protein sequence ID" value="KAH9382768.1"/>
    <property type="molecule type" value="Genomic_DNA"/>
</dbReference>
<accession>A0A9J6H798</accession>
<organism evidence="1 2">
    <name type="scientific">Haemaphysalis longicornis</name>
    <name type="common">Bush tick</name>
    <dbReference type="NCBI Taxonomy" id="44386"/>
    <lineage>
        <taxon>Eukaryota</taxon>
        <taxon>Metazoa</taxon>
        <taxon>Ecdysozoa</taxon>
        <taxon>Arthropoda</taxon>
        <taxon>Chelicerata</taxon>
        <taxon>Arachnida</taxon>
        <taxon>Acari</taxon>
        <taxon>Parasitiformes</taxon>
        <taxon>Ixodida</taxon>
        <taxon>Ixodoidea</taxon>
        <taxon>Ixodidae</taxon>
        <taxon>Haemaphysalinae</taxon>
        <taxon>Haemaphysalis</taxon>
    </lineage>
</organism>
<evidence type="ECO:0000313" key="1">
    <source>
        <dbReference type="EMBL" id="KAH9382768.1"/>
    </source>
</evidence>
<dbReference type="OrthoDB" id="6782675at2759"/>
<reference evidence="1 2" key="1">
    <citation type="journal article" date="2020" name="Cell">
        <title>Large-Scale Comparative Analyses of Tick Genomes Elucidate Their Genetic Diversity and Vector Capacities.</title>
        <authorList>
            <consortium name="Tick Genome and Microbiome Consortium (TIGMIC)"/>
            <person name="Jia N."/>
            <person name="Wang J."/>
            <person name="Shi W."/>
            <person name="Du L."/>
            <person name="Sun Y."/>
            <person name="Zhan W."/>
            <person name="Jiang J.F."/>
            <person name="Wang Q."/>
            <person name="Zhang B."/>
            <person name="Ji P."/>
            <person name="Bell-Sakyi L."/>
            <person name="Cui X.M."/>
            <person name="Yuan T.T."/>
            <person name="Jiang B.G."/>
            <person name="Yang W.F."/>
            <person name="Lam T.T."/>
            <person name="Chang Q.C."/>
            <person name="Ding S.J."/>
            <person name="Wang X.J."/>
            <person name="Zhu J.G."/>
            <person name="Ruan X.D."/>
            <person name="Zhao L."/>
            <person name="Wei J.T."/>
            <person name="Ye R.Z."/>
            <person name="Que T.C."/>
            <person name="Du C.H."/>
            <person name="Zhou Y.H."/>
            <person name="Cheng J.X."/>
            <person name="Dai P.F."/>
            <person name="Guo W.B."/>
            <person name="Han X.H."/>
            <person name="Huang E.J."/>
            <person name="Li L.F."/>
            <person name="Wei W."/>
            <person name="Gao Y.C."/>
            <person name="Liu J.Z."/>
            <person name="Shao H.Z."/>
            <person name="Wang X."/>
            <person name="Wang C.C."/>
            <person name="Yang T.C."/>
            <person name="Huo Q.B."/>
            <person name="Li W."/>
            <person name="Chen H.Y."/>
            <person name="Chen S.E."/>
            <person name="Zhou L.G."/>
            <person name="Ni X.B."/>
            <person name="Tian J.H."/>
            <person name="Sheng Y."/>
            <person name="Liu T."/>
            <person name="Pan Y.S."/>
            <person name="Xia L.Y."/>
            <person name="Li J."/>
            <person name="Zhao F."/>
            <person name="Cao W.C."/>
        </authorList>
    </citation>
    <scope>NUCLEOTIDE SEQUENCE [LARGE SCALE GENOMIC DNA]</scope>
    <source>
        <strain evidence="1">HaeL-2018</strain>
    </source>
</reference>
<evidence type="ECO:0000313" key="2">
    <source>
        <dbReference type="Proteomes" id="UP000821853"/>
    </source>
</evidence>
<dbReference type="Proteomes" id="UP000821853">
    <property type="component" value="Unassembled WGS sequence"/>
</dbReference>
<dbReference type="VEuPathDB" id="VectorBase:HLOH_051450"/>